<evidence type="ECO:0000313" key="2">
    <source>
        <dbReference type="EMBL" id="GLX69005.1"/>
    </source>
</evidence>
<keyword evidence="3" id="KW-1185">Reference proteome</keyword>
<proteinExistence type="predicted"/>
<reference evidence="2 3" key="1">
    <citation type="submission" date="2023-03" db="EMBL/GenBank/DDBJ databases">
        <title>Draft genome sequence of the bacteria which degrade cell wall of Tricholomamatutake.</title>
        <authorList>
            <person name="Konishi Y."/>
            <person name="Fukuta Y."/>
            <person name="Shirasaka N."/>
        </authorList>
    </citation>
    <scope>NUCLEOTIDE SEQUENCE [LARGE SCALE GENOMIC DNA]</scope>
    <source>
        <strain evidence="3">mu1</strain>
    </source>
</reference>
<gene>
    <name evidence="2" type="ORF">MU1_33500</name>
</gene>
<comment type="caution">
    <text evidence="2">The sequence shown here is derived from an EMBL/GenBank/DDBJ whole genome shotgun (WGS) entry which is preliminary data.</text>
</comment>
<evidence type="ECO:0000256" key="1">
    <source>
        <dbReference type="SAM" id="Phobius"/>
    </source>
</evidence>
<keyword evidence="1" id="KW-1133">Transmembrane helix</keyword>
<name>A0ABQ6GFJ1_9BACL</name>
<dbReference type="RefSeq" id="WP_284239793.1">
    <property type="nucleotide sequence ID" value="NZ_BSSQ01000014.1"/>
</dbReference>
<sequence length="60" mass="7048">MRISEDEEVLKKQMDAVTRRLTKIAIILIAGLIIAQFTLQNDMIRHWLTDVERYEGAAYR</sequence>
<organism evidence="2 3">
    <name type="scientific">Paenibacillus glycanilyticus</name>
    <dbReference type="NCBI Taxonomy" id="126569"/>
    <lineage>
        <taxon>Bacteria</taxon>
        <taxon>Bacillati</taxon>
        <taxon>Bacillota</taxon>
        <taxon>Bacilli</taxon>
        <taxon>Bacillales</taxon>
        <taxon>Paenibacillaceae</taxon>
        <taxon>Paenibacillus</taxon>
    </lineage>
</organism>
<feature type="transmembrane region" description="Helical" evidence="1">
    <location>
        <begin position="21"/>
        <end position="39"/>
    </location>
</feature>
<keyword evidence="1" id="KW-0812">Transmembrane</keyword>
<dbReference type="Proteomes" id="UP001157114">
    <property type="component" value="Unassembled WGS sequence"/>
</dbReference>
<dbReference type="EMBL" id="BSSQ01000014">
    <property type="protein sequence ID" value="GLX69005.1"/>
    <property type="molecule type" value="Genomic_DNA"/>
</dbReference>
<accession>A0ABQ6GFJ1</accession>
<evidence type="ECO:0000313" key="3">
    <source>
        <dbReference type="Proteomes" id="UP001157114"/>
    </source>
</evidence>
<keyword evidence="1" id="KW-0472">Membrane</keyword>
<protein>
    <submittedName>
        <fullName evidence="2">Uncharacterized protein</fullName>
    </submittedName>
</protein>